<comment type="pathway">
    <text evidence="2 13">Glycolipid biosynthesis; glycosylphosphatidylinositol-anchor biosynthesis.</text>
</comment>
<reference evidence="14" key="2">
    <citation type="journal article" date="2022" name="Res Sq">
        <title>Comparative Genomics Reveals Insights into the Divergent Evolution of Astigmatic Mites and Household Pest Adaptations.</title>
        <authorList>
            <person name="Xiong Q."/>
            <person name="Wan A.T.-Y."/>
            <person name="Liu X.-Y."/>
            <person name="Fung C.S.-H."/>
            <person name="Xiao X."/>
            <person name="Malainual N."/>
            <person name="Hou J."/>
            <person name="Wang L."/>
            <person name="Wang M."/>
            <person name="Yang K."/>
            <person name="Cui Y."/>
            <person name="Leung E."/>
            <person name="Nong W."/>
            <person name="Shin S.-K."/>
            <person name="Au S."/>
            <person name="Jeong K.Y."/>
            <person name="Chew F.T."/>
            <person name="Hui J."/>
            <person name="Leung T.F."/>
            <person name="Tungtrongchitr A."/>
            <person name="Zhong N."/>
            <person name="Liu Z."/>
            <person name="Tsui S."/>
        </authorList>
    </citation>
    <scope>NUCLEOTIDE SEQUENCE</scope>
    <source>
        <strain evidence="14">Derf</strain>
        <tissue evidence="14">Whole organism</tissue>
    </source>
</reference>
<keyword evidence="9 13" id="KW-1133">Transmembrane helix</keyword>
<evidence type="ECO:0000256" key="8">
    <source>
        <dbReference type="ARBA" id="ARBA00022824"/>
    </source>
</evidence>
<protein>
    <recommendedName>
        <fullName evidence="12 13">GPI alpha-1,4-mannosyltransferase I, catalytic subunit</fullName>
        <ecNumber evidence="13">2.4.1.-</ecNumber>
    </recommendedName>
    <alternativeName>
        <fullName evidence="13">GPI mannosyltransferase I</fullName>
    </alternativeName>
</protein>
<feature type="transmembrane region" description="Helical" evidence="13">
    <location>
        <begin position="12"/>
        <end position="29"/>
    </location>
</feature>
<dbReference type="GO" id="GO:0006506">
    <property type="term" value="P:GPI anchor biosynthetic process"/>
    <property type="evidence" value="ECO:0007669"/>
    <property type="project" value="UniProtKB-KW"/>
</dbReference>
<evidence type="ECO:0000256" key="2">
    <source>
        <dbReference type="ARBA" id="ARBA00004687"/>
    </source>
</evidence>
<evidence type="ECO:0000256" key="12">
    <source>
        <dbReference type="ARBA" id="ARBA00093608"/>
    </source>
</evidence>
<feature type="transmembrane region" description="Helical" evidence="13">
    <location>
        <begin position="127"/>
        <end position="148"/>
    </location>
</feature>
<comment type="subcellular location">
    <subcellularLocation>
        <location evidence="1 13">Endoplasmic reticulum membrane</location>
        <topology evidence="1 13">Multi-pass membrane protein</topology>
    </subcellularLocation>
</comment>
<evidence type="ECO:0000256" key="13">
    <source>
        <dbReference type="RuleBase" id="RU365064"/>
    </source>
</evidence>
<feature type="transmembrane region" description="Helical" evidence="13">
    <location>
        <begin position="87"/>
        <end position="107"/>
    </location>
</feature>
<feature type="transmembrane region" description="Helical" evidence="13">
    <location>
        <begin position="155"/>
        <end position="179"/>
    </location>
</feature>
<feature type="transmembrane region" description="Helical" evidence="13">
    <location>
        <begin position="340"/>
        <end position="360"/>
    </location>
</feature>
<keyword evidence="15" id="KW-1185">Reference proteome</keyword>
<evidence type="ECO:0000256" key="1">
    <source>
        <dbReference type="ARBA" id="ARBA00004477"/>
    </source>
</evidence>
<keyword evidence="8 13" id="KW-0256">Endoplasmic reticulum</keyword>
<evidence type="ECO:0000313" key="14">
    <source>
        <dbReference type="EMBL" id="KAH9516776.1"/>
    </source>
</evidence>
<keyword evidence="7 13" id="KW-0812">Transmembrane</keyword>
<dbReference type="PANTHER" id="PTHR12886:SF0">
    <property type="entry name" value="GPI MANNOSYLTRANSFERASE 1"/>
    <property type="match status" value="1"/>
</dbReference>
<gene>
    <name evidence="14" type="ORF">DERF_007495</name>
</gene>
<feature type="transmembrane region" description="Helical" evidence="13">
    <location>
        <begin position="367"/>
        <end position="389"/>
    </location>
</feature>
<dbReference type="GO" id="GO:0004376">
    <property type="term" value="F:GPI mannosyltransferase activity"/>
    <property type="evidence" value="ECO:0007669"/>
    <property type="project" value="InterPro"/>
</dbReference>
<dbReference type="Proteomes" id="UP000790347">
    <property type="component" value="Unassembled WGS sequence"/>
</dbReference>
<evidence type="ECO:0000256" key="7">
    <source>
        <dbReference type="ARBA" id="ARBA00022692"/>
    </source>
</evidence>
<evidence type="ECO:0000313" key="15">
    <source>
        <dbReference type="Proteomes" id="UP000790347"/>
    </source>
</evidence>
<evidence type="ECO:0000256" key="9">
    <source>
        <dbReference type="ARBA" id="ARBA00022989"/>
    </source>
</evidence>
<name>A0A922L3P6_DERFA</name>
<comment type="caution">
    <text evidence="14">The sequence shown here is derived from an EMBL/GenBank/DDBJ whole genome shotgun (WGS) entry which is preliminary data.</text>
</comment>
<dbReference type="InterPro" id="IPR007704">
    <property type="entry name" value="PIG-M"/>
</dbReference>
<dbReference type="GO" id="GO:1990529">
    <property type="term" value="C:glycosylphosphatidylinositol-mannosyltransferase I complex"/>
    <property type="evidence" value="ECO:0007669"/>
    <property type="project" value="TreeGrafter"/>
</dbReference>
<dbReference type="GO" id="GO:0051751">
    <property type="term" value="F:alpha-1,4-mannosyltransferase activity"/>
    <property type="evidence" value="ECO:0007669"/>
    <property type="project" value="InterPro"/>
</dbReference>
<evidence type="ECO:0000256" key="10">
    <source>
        <dbReference type="ARBA" id="ARBA00023136"/>
    </source>
</evidence>
<dbReference type="AlphaFoldDB" id="A0A922L3P6"/>
<comment type="function">
    <text evidence="11 13">Catalytic subunit of the glycosylphosphatidylinositol-mannosyltransferase I complex which catalyzes the transfer of the first mannose, via an alpha-1,4 bond from a dolichol-phosphate-mannose (Dol-P-Man) to the glucosaminyl acyl phosphatidylinositol (GlcN-(acyl)PI) intermediate to generate alpha-D-Man-(1-&gt;4)-alpha-D-GlcN-(1-&gt;6)-(1-radyl,2-acyl-sn-glycero-3-phospho)-2-acyl-inositol and participates in the sixth step of the glycosylphosphatidylinositol-anchor biosynthesis.</text>
</comment>
<sequence length="403" mass="47762">MLWKYFLNLGPFAHSLISFFIHVFLILFCEIQDKFLDVKYTDIDYVVFTDGARFLLNGSTPFDRPTYRYTPILALFMTPNLLWFSQFGKLLLSIFDIIGGILIYNIMDKRYSRYYLLWLYNPLTLIISTRGSAESLICTLVLLVIFCFNKKQYKLAGLCFGFVIHFKIYPIIYAPTFYLALSERNSSLFGSLIPNSSKIIFIISTLTGLIIPTYFSYLLCGSIYLEEAWLYHFYRQDFQHNFSPYFYLFQLFDNVSTQKIIGLMAFVPQMLLVTIIIPIYYNQRATKSITFKSNLCIALFLQTYLFVTLNKVITAQYFEWYMCLLPFIVPFFKITWKKWLVIIVLWSYAILNWLLFAYLYEFRKWDILGWLCSASIIFVLINLYIIIFLHSNFVDDPKSLRKK</sequence>
<evidence type="ECO:0000256" key="6">
    <source>
        <dbReference type="ARBA" id="ARBA00022679"/>
    </source>
</evidence>
<feature type="transmembrane region" description="Helical" evidence="13">
    <location>
        <begin position="260"/>
        <end position="279"/>
    </location>
</feature>
<dbReference type="GO" id="GO:0005789">
    <property type="term" value="C:endoplasmic reticulum membrane"/>
    <property type="evidence" value="ECO:0007669"/>
    <property type="project" value="UniProtKB-SubCell"/>
</dbReference>
<accession>A0A922L3P6</accession>
<evidence type="ECO:0000256" key="5">
    <source>
        <dbReference type="ARBA" id="ARBA00022676"/>
    </source>
</evidence>
<dbReference type="EMBL" id="ASGP02000003">
    <property type="protein sequence ID" value="KAH9516776.1"/>
    <property type="molecule type" value="Genomic_DNA"/>
</dbReference>
<reference evidence="14" key="1">
    <citation type="submission" date="2013-05" db="EMBL/GenBank/DDBJ databases">
        <authorList>
            <person name="Yim A.K.Y."/>
            <person name="Chan T.F."/>
            <person name="Ji K.M."/>
            <person name="Liu X.Y."/>
            <person name="Zhou J.W."/>
            <person name="Li R.Q."/>
            <person name="Yang K.Y."/>
            <person name="Li J."/>
            <person name="Li M."/>
            <person name="Law P.T.W."/>
            <person name="Wu Y.L."/>
            <person name="Cai Z.L."/>
            <person name="Qin H."/>
            <person name="Bao Y."/>
            <person name="Leung R.K.K."/>
            <person name="Ng P.K.S."/>
            <person name="Zou J."/>
            <person name="Zhong X.J."/>
            <person name="Ran P.X."/>
            <person name="Zhong N.S."/>
            <person name="Liu Z.G."/>
            <person name="Tsui S.K.W."/>
        </authorList>
    </citation>
    <scope>NUCLEOTIDE SEQUENCE</scope>
    <source>
        <strain evidence="14">Derf</strain>
        <tissue evidence="14">Whole organism</tissue>
    </source>
</reference>
<feature type="transmembrane region" description="Helical" evidence="13">
    <location>
        <begin position="291"/>
        <end position="310"/>
    </location>
</feature>
<evidence type="ECO:0000256" key="11">
    <source>
        <dbReference type="ARBA" id="ARBA00093408"/>
    </source>
</evidence>
<feature type="transmembrane region" description="Helical" evidence="13">
    <location>
        <begin position="199"/>
        <end position="225"/>
    </location>
</feature>
<dbReference type="Pfam" id="PF05007">
    <property type="entry name" value="Mannosyl_trans"/>
    <property type="match status" value="1"/>
</dbReference>
<dbReference type="EC" id="2.4.1.-" evidence="13"/>
<comment type="similarity">
    <text evidence="3 13">Belongs to the PIGM family.</text>
</comment>
<keyword evidence="4 13" id="KW-0337">GPI-anchor biosynthesis</keyword>
<evidence type="ECO:0000256" key="3">
    <source>
        <dbReference type="ARBA" id="ARBA00011071"/>
    </source>
</evidence>
<dbReference type="PANTHER" id="PTHR12886">
    <property type="entry name" value="PIG-M MANNOSYLTRANSFERASE"/>
    <property type="match status" value="1"/>
</dbReference>
<organism evidence="14 15">
    <name type="scientific">Dermatophagoides farinae</name>
    <name type="common">American house dust mite</name>
    <dbReference type="NCBI Taxonomy" id="6954"/>
    <lineage>
        <taxon>Eukaryota</taxon>
        <taxon>Metazoa</taxon>
        <taxon>Ecdysozoa</taxon>
        <taxon>Arthropoda</taxon>
        <taxon>Chelicerata</taxon>
        <taxon>Arachnida</taxon>
        <taxon>Acari</taxon>
        <taxon>Acariformes</taxon>
        <taxon>Sarcoptiformes</taxon>
        <taxon>Astigmata</taxon>
        <taxon>Psoroptidia</taxon>
        <taxon>Analgoidea</taxon>
        <taxon>Pyroglyphidae</taxon>
        <taxon>Dermatophagoidinae</taxon>
        <taxon>Dermatophagoides</taxon>
    </lineage>
</organism>
<proteinExistence type="inferred from homology"/>
<keyword evidence="10 13" id="KW-0472">Membrane</keyword>
<keyword evidence="5 13" id="KW-0328">Glycosyltransferase</keyword>
<keyword evidence="6 13" id="KW-0808">Transferase</keyword>
<evidence type="ECO:0000256" key="4">
    <source>
        <dbReference type="ARBA" id="ARBA00022502"/>
    </source>
</evidence>